<evidence type="ECO:0000313" key="2">
    <source>
        <dbReference type="EMBL" id="QHT05661.1"/>
    </source>
</evidence>
<name>A0A6C0CMH6_9ZZZZ</name>
<protein>
    <submittedName>
        <fullName evidence="2">Uncharacterized protein</fullName>
    </submittedName>
</protein>
<reference evidence="2" key="1">
    <citation type="journal article" date="2020" name="Nature">
        <title>Giant virus diversity and host interactions through global metagenomics.</title>
        <authorList>
            <person name="Schulz F."/>
            <person name="Roux S."/>
            <person name="Paez-Espino D."/>
            <person name="Jungbluth S."/>
            <person name="Walsh D.A."/>
            <person name="Denef V.J."/>
            <person name="McMahon K.D."/>
            <person name="Konstantinidis K.T."/>
            <person name="Eloe-Fadrosh E.A."/>
            <person name="Kyrpides N.C."/>
            <person name="Woyke T."/>
        </authorList>
    </citation>
    <scope>NUCLEOTIDE SEQUENCE</scope>
    <source>
        <strain evidence="2">GVMAG-M-3300021389-45</strain>
    </source>
</reference>
<proteinExistence type="predicted"/>
<sequence length="214" mass="23975">MNKALPFVVGLIIGFVVMFVVQLLRKKKGAGSTNRIFGFSYSPDTSLLLDFFARIQEIVIPKVQGPICSLLYAKELDLDKLDEFSDMQVPCNEIITQIDNEKAKLKNELDMGDNVKINEVADLLYTELDTLKDKIVKRFCKDDESTISSTQLKELIVETRDGFCANFDTTSKNIKDILQENGININFDPEAIVNMAAGSITQRGPADPEEKNTE</sequence>
<evidence type="ECO:0000256" key="1">
    <source>
        <dbReference type="SAM" id="Phobius"/>
    </source>
</evidence>
<dbReference type="EMBL" id="MN739457">
    <property type="protein sequence ID" value="QHT05661.1"/>
    <property type="molecule type" value="Genomic_DNA"/>
</dbReference>
<organism evidence="2">
    <name type="scientific">viral metagenome</name>
    <dbReference type="NCBI Taxonomy" id="1070528"/>
    <lineage>
        <taxon>unclassified sequences</taxon>
        <taxon>metagenomes</taxon>
        <taxon>organismal metagenomes</taxon>
    </lineage>
</organism>
<keyword evidence="1" id="KW-1133">Transmembrane helix</keyword>
<dbReference type="AlphaFoldDB" id="A0A6C0CMH6"/>
<feature type="transmembrane region" description="Helical" evidence="1">
    <location>
        <begin position="6"/>
        <end position="24"/>
    </location>
</feature>
<keyword evidence="1" id="KW-0812">Transmembrane</keyword>
<keyword evidence="1" id="KW-0472">Membrane</keyword>
<accession>A0A6C0CMH6</accession>